<name>A0A1X7U7P8_AMPQE</name>
<dbReference type="InParanoid" id="A0A1X7U7P8"/>
<protein>
    <submittedName>
        <fullName evidence="1">Uncharacterized protein</fullName>
    </submittedName>
</protein>
<dbReference type="EnsemblMetazoa" id="Aqu2.1.23524_001">
    <property type="protein sequence ID" value="Aqu2.1.23524_001"/>
    <property type="gene ID" value="Aqu2.1.23524"/>
</dbReference>
<evidence type="ECO:0000313" key="1">
    <source>
        <dbReference type="EnsemblMetazoa" id="Aqu2.1.23524_001"/>
    </source>
</evidence>
<dbReference type="AlphaFoldDB" id="A0A1X7U7P8"/>
<sequence length="30" mass="3253">SAAGFCLPFCSLSLLLFETTFVVLDLSTKE</sequence>
<proteinExistence type="predicted"/>
<accession>A0A1X7U7P8</accession>
<organism evidence="1">
    <name type="scientific">Amphimedon queenslandica</name>
    <name type="common">Sponge</name>
    <dbReference type="NCBI Taxonomy" id="400682"/>
    <lineage>
        <taxon>Eukaryota</taxon>
        <taxon>Metazoa</taxon>
        <taxon>Porifera</taxon>
        <taxon>Demospongiae</taxon>
        <taxon>Heteroscleromorpha</taxon>
        <taxon>Haplosclerida</taxon>
        <taxon>Niphatidae</taxon>
        <taxon>Amphimedon</taxon>
    </lineage>
</organism>
<reference evidence="1" key="1">
    <citation type="submission" date="2017-05" db="UniProtKB">
        <authorList>
            <consortium name="EnsemblMetazoa"/>
        </authorList>
    </citation>
    <scope>IDENTIFICATION</scope>
</reference>